<gene>
    <name evidence="2" type="ORF">GEV33_010007</name>
</gene>
<keyword evidence="3" id="KW-1185">Reference proteome</keyword>
<comment type="caution">
    <text evidence="2">The sequence shown here is derived from an EMBL/GenBank/DDBJ whole genome shotgun (WGS) entry which is preliminary data.</text>
</comment>
<dbReference type="PANTHER" id="PTHR33332">
    <property type="entry name" value="REVERSE TRANSCRIPTASE DOMAIN-CONTAINING PROTEIN"/>
    <property type="match status" value="1"/>
</dbReference>
<name>A0A8J6L753_TENMO</name>
<dbReference type="PROSITE" id="PS50878">
    <property type="entry name" value="RT_POL"/>
    <property type="match status" value="1"/>
</dbReference>
<accession>A0A8J6L753</accession>
<dbReference type="AlphaFoldDB" id="A0A8J6L753"/>
<dbReference type="EMBL" id="JABDTM020025801">
    <property type="protein sequence ID" value="KAH0812784.1"/>
    <property type="molecule type" value="Genomic_DNA"/>
</dbReference>
<protein>
    <recommendedName>
        <fullName evidence="1">Reverse transcriptase domain-containing protein</fullName>
    </recommendedName>
</protein>
<evidence type="ECO:0000313" key="3">
    <source>
        <dbReference type="Proteomes" id="UP000719412"/>
    </source>
</evidence>
<dbReference type="Pfam" id="PF00078">
    <property type="entry name" value="RVT_1"/>
    <property type="match status" value="1"/>
</dbReference>
<feature type="domain" description="Reverse transcriptase" evidence="1">
    <location>
        <begin position="1"/>
        <end position="144"/>
    </location>
</feature>
<proteinExistence type="predicted"/>
<sequence>MLVMLKSYLTDRGVEFTQGDVTVRKQTTKGCPQGSVLGPTLWNFILDPLLDSEWSIGVTATAYADDLAVVVARDGRAEMIATAQEALDKIAEWARGNKLSISTEKTVYMVNRSPPRVHHRDIRLFIGNVPIRRVNTYRYLGTIVDPKLTFESNAAYAVRKARVVIMGLRRKLARHWGQDTARALHTIYRGAILPILTYGSRAWIERIHLTKIKRKYNSAYGMIARLLTRSYCSVSADAAGVLAGLLPVDLEIEKANCLRELRNGRGAHFQNEHIAPDTFDSVAHASLYLQIMAEDKWQERWTNSEKGRITYEFLPTVTTDPEQQPHLTWNRTQVLTGHGEFGCHLLRIGKREDDLCETCEDESDDPRHRILHCPRYLMAQEAINEELRSWPPSMQEVRLDVAPDNIMAVSAPKMQLNLLAIECSGMSKERVNSVARVRPRTSKGITDLLLLNLVRLEAACPSKKNCLYADSKNRARPPGEPGAGGPLGYKSLHQLRTAMHHHPPNQERALNLSILPVSGPALQPYFPRNPKALVSRKLPAESSEERRRIASWHRLWLELGRYLIAFEPLTFVLDQ</sequence>
<dbReference type="InterPro" id="IPR000477">
    <property type="entry name" value="RT_dom"/>
</dbReference>
<evidence type="ECO:0000313" key="2">
    <source>
        <dbReference type="EMBL" id="KAH0812784.1"/>
    </source>
</evidence>
<dbReference type="Proteomes" id="UP000719412">
    <property type="component" value="Unassembled WGS sequence"/>
</dbReference>
<reference evidence="2" key="1">
    <citation type="journal article" date="2020" name="J Insects Food Feed">
        <title>The yellow mealworm (Tenebrio molitor) genome: a resource for the emerging insects as food and feed industry.</title>
        <authorList>
            <person name="Eriksson T."/>
            <person name="Andere A."/>
            <person name="Kelstrup H."/>
            <person name="Emery V."/>
            <person name="Picard C."/>
        </authorList>
    </citation>
    <scope>NUCLEOTIDE SEQUENCE</scope>
    <source>
        <strain evidence="2">Stoneville</strain>
        <tissue evidence="2">Whole head</tissue>
    </source>
</reference>
<evidence type="ECO:0000259" key="1">
    <source>
        <dbReference type="PROSITE" id="PS50878"/>
    </source>
</evidence>
<organism evidence="2 3">
    <name type="scientific">Tenebrio molitor</name>
    <name type="common">Yellow mealworm beetle</name>
    <dbReference type="NCBI Taxonomy" id="7067"/>
    <lineage>
        <taxon>Eukaryota</taxon>
        <taxon>Metazoa</taxon>
        <taxon>Ecdysozoa</taxon>
        <taxon>Arthropoda</taxon>
        <taxon>Hexapoda</taxon>
        <taxon>Insecta</taxon>
        <taxon>Pterygota</taxon>
        <taxon>Neoptera</taxon>
        <taxon>Endopterygota</taxon>
        <taxon>Coleoptera</taxon>
        <taxon>Polyphaga</taxon>
        <taxon>Cucujiformia</taxon>
        <taxon>Tenebrionidae</taxon>
        <taxon>Tenebrio</taxon>
    </lineage>
</organism>
<reference evidence="2" key="2">
    <citation type="submission" date="2021-08" db="EMBL/GenBank/DDBJ databases">
        <authorList>
            <person name="Eriksson T."/>
        </authorList>
    </citation>
    <scope>NUCLEOTIDE SEQUENCE</scope>
    <source>
        <strain evidence="2">Stoneville</strain>
        <tissue evidence="2">Whole head</tissue>
    </source>
</reference>